<dbReference type="Proteomes" id="UP000464378">
    <property type="component" value="Chromosome"/>
</dbReference>
<name>A0A6C2YIH9_9BACT</name>
<keyword evidence="2" id="KW-0472">Membrane</keyword>
<reference evidence="3" key="1">
    <citation type="submission" date="2019-04" db="EMBL/GenBank/DDBJ databases">
        <authorList>
            <consortium name="Science for Life Laboratories"/>
        </authorList>
    </citation>
    <scope>NUCLEOTIDE SEQUENCE</scope>
    <source>
        <strain evidence="3">MBLW1</strain>
    </source>
</reference>
<keyword evidence="4" id="KW-1185">Reference proteome</keyword>
<organism evidence="3">
    <name type="scientific">Tuwongella immobilis</name>
    <dbReference type="NCBI Taxonomy" id="692036"/>
    <lineage>
        <taxon>Bacteria</taxon>
        <taxon>Pseudomonadati</taxon>
        <taxon>Planctomycetota</taxon>
        <taxon>Planctomycetia</taxon>
        <taxon>Gemmatales</taxon>
        <taxon>Gemmataceae</taxon>
        <taxon>Tuwongella</taxon>
    </lineage>
</organism>
<gene>
    <name evidence="3" type="ORF">GMBLW1_26120</name>
</gene>
<evidence type="ECO:0000313" key="4">
    <source>
        <dbReference type="Proteomes" id="UP000464378"/>
    </source>
</evidence>
<protein>
    <submittedName>
        <fullName evidence="3">Uncharacterized protein</fullName>
    </submittedName>
</protein>
<keyword evidence="2" id="KW-1133">Transmembrane helix</keyword>
<feature type="transmembrane region" description="Helical" evidence="2">
    <location>
        <begin position="20"/>
        <end position="37"/>
    </location>
</feature>
<feature type="region of interest" description="Disordered" evidence="1">
    <location>
        <begin position="121"/>
        <end position="140"/>
    </location>
</feature>
<sequence length="140" mass="15079">MNNRNHSNSESSSPISWKQGSFLALGLVGVLAIWWPGCREYPPVSHPDGIRLIQQLYSACNSRDATRLARAEATLTQAIAKGHVTVTERKSFEAILQQAKAGQWDAAAAASLKFAQDQVGAGSSATRPAEHSHAHHHAKS</sequence>
<dbReference type="RefSeq" id="WP_162656564.1">
    <property type="nucleotide sequence ID" value="NZ_LR593887.1"/>
</dbReference>
<evidence type="ECO:0000256" key="2">
    <source>
        <dbReference type="SAM" id="Phobius"/>
    </source>
</evidence>
<proteinExistence type="predicted"/>
<evidence type="ECO:0000313" key="3">
    <source>
        <dbReference type="EMBL" id="VIP01348.1"/>
    </source>
</evidence>
<dbReference type="EMBL" id="LR586016">
    <property type="protein sequence ID" value="VIP01348.1"/>
    <property type="molecule type" value="Genomic_DNA"/>
</dbReference>
<dbReference type="InParanoid" id="A0A6C2YIH9"/>
<accession>A0A6C2YIH9</accession>
<keyword evidence="2" id="KW-0812">Transmembrane</keyword>
<dbReference type="AlphaFoldDB" id="A0A6C2YIH9"/>
<evidence type="ECO:0000256" key="1">
    <source>
        <dbReference type="SAM" id="MobiDB-lite"/>
    </source>
</evidence>
<dbReference type="KEGG" id="tim:GMBLW1_26120"/>
<dbReference type="EMBL" id="LR593887">
    <property type="protein sequence ID" value="VTR98137.1"/>
    <property type="molecule type" value="Genomic_DNA"/>
</dbReference>